<dbReference type="PANTHER" id="PTHR43255:SF1">
    <property type="entry name" value="IRON-SULFUR-BINDING OXIDOREDUCTASE FADF-RELATED"/>
    <property type="match status" value="1"/>
</dbReference>
<dbReference type="AlphaFoldDB" id="A0A429XTQ4"/>
<evidence type="ECO:0000256" key="9">
    <source>
        <dbReference type="ARBA" id="ARBA00023014"/>
    </source>
</evidence>
<keyword evidence="4 11" id="KW-0812">Transmembrane</keyword>
<dbReference type="EMBL" id="QYTV02000013">
    <property type="protein sequence ID" value="RST71233.1"/>
    <property type="molecule type" value="Genomic_DNA"/>
</dbReference>
<evidence type="ECO:0000256" key="5">
    <source>
        <dbReference type="ARBA" id="ARBA00022723"/>
    </source>
</evidence>
<comment type="caution">
    <text evidence="13">The sequence shown here is derived from an EMBL/GenBank/DDBJ whole genome shotgun (WGS) entry which is preliminary data.</text>
</comment>
<keyword evidence="10 11" id="KW-0472">Membrane</keyword>
<dbReference type="Proteomes" id="UP000287156">
    <property type="component" value="Unassembled WGS sequence"/>
</dbReference>
<dbReference type="PANTHER" id="PTHR43255">
    <property type="entry name" value="IRON-SULFUR-BINDING OXIDOREDUCTASE FADF-RELATED-RELATED"/>
    <property type="match status" value="1"/>
</dbReference>
<keyword evidence="8" id="KW-0408">Iron</keyword>
<name>A0A429XTQ4_9BACI</name>
<reference evidence="13" key="1">
    <citation type="submission" date="2018-12" db="EMBL/GenBank/DDBJ databases">
        <authorList>
            <person name="Sun L."/>
            <person name="Chen Z."/>
        </authorList>
    </citation>
    <scope>NUCLEOTIDE SEQUENCE [LARGE SCALE GENOMIC DNA]</scope>
    <source>
        <strain evidence="13">3-2-2</strain>
    </source>
</reference>
<evidence type="ECO:0000256" key="10">
    <source>
        <dbReference type="ARBA" id="ARBA00023136"/>
    </source>
</evidence>
<sequence>MEIRRDTFWNISPEMQIWFYVLAGVASVIFLYGFYRRYRLWNRGRKEKIQWKNLKDNFSYFSRLAVRQTKLKKDKLAGTMHKMIAYGFTALFIGTVLVFIDQDFRIPILQGKFYLIYELVLDIFGLAFIIGLIAFLFIRGGKFRRRMLQSKMDYLFLILFILIGIGGYITEGIRLSETNIHYAHWSPVGYALSHLFSGSMLFNGDTYLFWWLSHALFAFVLIAMIPFTKLLHVITAPLNILISPVKRTGEFDAVVLLKDDQKERVAVESVYDFTNLQLLSTDACTECGRCDQVCPANLSGKDLAPRNIIMKIRENMHENKLISSFISAEELKQCTNCSACVEACPVSINHVDLILAMRRGALPEELLNPHAEEALVHLGHDQNIWGSPWSEREDWTRGLNVPVLRDSKNTSKEA</sequence>
<dbReference type="Gene3D" id="1.20.950.20">
    <property type="entry name" value="Transmembrane di-heme cytochromes, Chain C"/>
    <property type="match status" value="1"/>
</dbReference>
<evidence type="ECO:0000256" key="2">
    <source>
        <dbReference type="ARBA" id="ARBA00022475"/>
    </source>
</evidence>
<evidence type="ECO:0000256" key="6">
    <source>
        <dbReference type="ARBA" id="ARBA00022989"/>
    </source>
</evidence>
<dbReference type="InterPro" id="IPR009051">
    <property type="entry name" value="Helical_ferredxn"/>
</dbReference>
<dbReference type="SUPFAM" id="SSF103501">
    <property type="entry name" value="Respiratory nitrate reductase 1 gamma chain"/>
    <property type="match status" value="1"/>
</dbReference>
<feature type="transmembrane region" description="Helical" evidence="11">
    <location>
        <begin position="17"/>
        <end position="35"/>
    </location>
</feature>
<dbReference type="SUPFAM" id="SSF46548">
    <property type="entry name" value="alpha-helical ferredoxin"/>
    <property type="match status" value="1"/>
</dbReference>
<dbReference type="Pfam" id="PF13187">
    <property type="entry name" value="Fer4_9"/>
    <property type="match status" value="1"/>
</dbReference>
<feature type="domain" description="4Fe-4S ferredoxin-type" evidence="12">
    <location>
        <begin position="324"/>
        <end position="354"/>
    </location>
</feature>
<proteinExistence type="predicted"/>
<dbReference type="InterPro" id="IPR036197">
    <property type="entry name" value="NarG-like_sf"/>
</dbReference>
<keyword evidence="5" id="KW-0479">Metal-binding</keyword>
<evidence type="ECO:0000256" key="8">
    <source>
        <dbReference type="ARBA" id="ARBA00023004"/>
    </source>
</evidence>
<evidence type="ECO:0000256" key="4">
    <source>
        <dbReference type="ARBA" id="ARBA00022692"/>
    </source>
</evidence>
<evidence type="ECO:0000256" key="7">
    <source>
        <dbReference type="ARBA" id="ARBA00023002"/>
    </source>
</evidence>
<feature type="transmembrane region" description="Helical" evidence="11">
    <location>
        <begin position="120"/>
        <end position="140"/>
    </location>
</feature>
<evidence type="ECO:0000256" key="3">
    <source>
        <dbReference type="ARBA" id="ARBA00022485"/>
    </source>
</evidence>
<dbReference type="InterPro" id="IPR017900">
    <property type="entry name" value="4Fe4S_Fe_S_CS"/>
</dbReference>
<keyword evidence="14" id="KW-1185">Reference proteome</keyword>
<dbReference type="PROSITE" id="PS51379">
    <property type="entry name" value="4FE4S_FER_2"/>
    <property type="match status" value="2"/>
</dbReference>
<keyword evidence="3" id="KW-0004">4Fe-4S</keyword>
<feature type="domain" description="4Fe-4S ferredoxin-type" evidence="12">
    <location>
        <begin position="275"/>
        <end position="304"/>
    </location>
</feature>
<evidence type="ECO:0000259" key="12">
    <source>
        <dbReference type="PROSITE" id="PS51379"/>
    </source>
</evidence>
<feature type="transmembrane region" description="Helical" evidence="11">
    <location>
        <begin position="152"/>
        <end position="169"/>
    </location>
</feature>
<organism evidence="13 14">
    <name type="scientific">Siminovitchia acidinfaciens</name>
    <dbReference type="NCBI Taxonomy" id="2321395"/>
    <lineage>
        <taxon>Bacteria</taxon>
        <taxon>Bacillati</taxon>
        <taxon>Bacillota</taxon>
        <taxon>Bacilli</taxon>
        <taxon>Bacillales</taxon>
        <taxon>Bacillaceae</taxon>
        <taxon>Siminovitchia</taxon>
    </lineage>
</organism>
<gene>
    <name evidence="13" type="ORF">D4T97_018865</name>
</gene>
<keyword evidence="6 11" id="KW-1133">Transmembrane helix</keyword>
<feature type="transmembrane region" description="Helical" evidence="11">
    <location>
        <begin position="83"/>
        <end position="100"/>
    </location>
</feature>
<dbReference type="GO" id="GO:0051539">
    <property type="term" value="F:4 iron, 4 sulfur cluster binding"/>
    <property type="evidence" value="ECO:0007669"/>
    <property type="project" value="UniProtKB-KW"/>
</dbReference>
<keyword evidence="7" id="KW-0560">Oxidoreductase</keyword>
<keyword evidence="2" id="KW-1003">Cell membrane</keyword>
<dbReference type="Gene3D" id="1.10.1060.10">
    <property type="entry name" value="Alpha-helical ferredoxin"/>
    <property type="match status" value="1"/>
</dbReference>
<keyword evidence="9" id="KW-0411">Iron-sulfur</keyword>
<dbReference type="GO" id="GO:0005886">
    <property type="term" value="C:plasma membrane"/>
    <property type="evidence" value="ECO:0007669"/>
    <property type="project" value="UniProtKB-SubCell"/>
</dbReference>
<dbReference type="GO" id="GO:0016491">
    <property type="term" value="F:oxidoreductase activity"/>
    <property type="evidence" value="ECO:0007669"/>
    <property type="project" value="UniProtKB-KW"/>
</dbReference>
<dbReference type="PROSITE" id="PS00198">
    <property type="entry name" value="4FE4S_FER_1"/>
    <property type="match status" value="1"/>
</dbReference>
<dbReference type="InterPro" id="IPR023234">
    <property type="entry name" value="NarG-like_domain"/>
</dbReference>
<protein>
    <submittedName>
        <fullName evidence="13">4Fe-4S dicluster domain-containing protein</fullName>
    </submittedName>
</protein>
<dbReference type="RefSeq" id="WP_126052323.1">
    <property type="nucleotide sequence ID" value="NZ_QYTV02000013.1"/>
</dbReference>
<evidence type="ECO:0000313" key="13">
    <source>
        <dbReference type="EMBL" id="RST71233.1"/>
    </source>
</evidence>
<accession>A0A429XTQ4</accession>
<evidence type="ECO:0000313" key="14">
    <source>
        <dbReference type="Proteomes" id="UP000287156"/>
    </source>
</evidence>
<dbReference type="Pfam" id="PF02665">
    <property type="entry name" value="Nitrate_red_gam"/>
    <property type="match status" value="1"/>
</dbReference>
<dbReference type="GO" id="GO:0046872">
    <property type="term" value="F:metal ion binding"/>
    <property type="evidence" value="ECO:0007669"/>
    <property type="project" value="UniProtKB-KW"/>
</dbReference>
<comment type="subcellular location">
    <subcellularLocation>
        <location evidence="1">Cell membrane</location>
        <topology evidence="1">Multi-pass membrane protein</topology>
    </subcellularLocation>
</comment>
<evidence type="ECO:0000256" key="11">
    <source>
        <dbReference type="SAM" id="Phobius"/>
    </source>
</evidence>
<feature type="transmembrane region" description="Helical" evidence="11">
    <location>
        <begin position="208"/>
        <end position="227"/>
    </location>
</feature>
<dbReference type="InterPro" id="IPR051460">
    <property type="entry name" value="HdrC_iron-sulfur_subunit"/>
</dbReference>
<evidence type="ECO:0000256" key="1">
    <source>
        <dbReference type="ARBA" id="ARBA00004651"/>
    </source>
</evidence>
<dbReference type="InterPro" id="IPR017896">
    <property type="entry name" value="4Fe4S_Fe-S-bd"/>
</dbReference>
<dbReference type="OrthoDB" id="9782337at2"/>